<comment type="similarity">
    <text evidence="2">Belongs to the KHG/KDPG aldolase family.</text>
</comment>
<evidence type="ECO:0000313" key="6">
    <source>
        <dbReference type="EMBL" id="GGW82793.1"/>
    </source>
</evidence>
<dbReference type="AlphaFoldDB" id="A0A918JJ23"/>
<comment type="caution">
    <text evidence="6">The sequence shown here is derived from an EMBL/GenBank/DDBJ whole genome shotgun (WGS) entry which is preliminary data.</text>
</comment>
<keyword evidence="5" id="KW-0119">Carbohydrate metabolism</keyword>
<comment type="subunit">
    <text evidence="3">Homotrimer.</text>
</comment>
<comment type="pathway">
    <text evidence="1">Carbohydrate acid metabolism.</text>
</comment>
<proteinExistence type="inferred from homology"/>
<dbReference type="Gene3D" id="3.20.20.70">
    <property type="entry name" value="Aldolase class I"/>
    <property type="match status" value="1"/>
</dbReference>
<keyword evidence="4" id="KW-0456">Lyase</keyword>
<accession>A0A918JJ23</accession>
<keyword evidence="7" id="KW-1185">Reference proteome</keyword>
<dbReference type="InterPro" id="IPR000887">
    <property type="entry name" value="Aldlse_KDPG_KHG"/>
</dbReference>
<evidence type="ECO:0000256" key="5">
    <source>
        <dbReference type="ARBA" id="ARBA00023277"/>
    </source>
</evidence>
<sequence length="207" mass="21730">MTHFSSLMGDQTLLPIIQASTVEDGVAIAKAMAAANLKLVEVVLRTDASLDALKAIKQEVPSLKVGAGTVISASILEQAVTAGADFIVTPAVSEKLLGALTQCDCPVLPGASTTGEILLAREHGYHEQKLFPASLSGGAPFLSAVSSVFKDIRFCPTGGVTQDNQRDYLSLNNVFAVGGTWVAKKEWVENAQWQKITDACNEAVATA</sequence>
<dbReference type="RefSeq" id="WP_189404958.1">
    <property type="nucleotide sequence ID" value="NZ_BMXP01000003.1"/>
</dbReference>
<evidence type="ECO:0000256" key="4">
    <source>
        <dbReference type="ARBA" id="ARBA00023239"/>
    </source>
</evidence>
<evidence type="ECO:0000256" key="1">
    <source>
        <dbReference type="ARBA" id="ARBA00004761"/>
    </source>
</evidence>
<dbReference type="InterPro" id="IPR013785">
    <property type="entry name" value="Aldolase_TIM"/>
</dbReference>
<dbReference type="Proteomes" id="UP000631300">
    <property type="component" value="Unassembled WGS sequence"/>
</dbReference>
<evidence type="ECO:0000256" key="3">
    <source>
        <dbReference type="ARBA" id="ARBA00011233"/>
    </source>
</evidence>
<dbReference type="CDD" id="cd00452">
    <property type="entry name" value="KDPG_aldolase"/>
    <property type="match status" value="1"/>
</dbReference>
<gene>
    <name evidence="6" type="ORF">GCM10007391_14910</name>
</gene>
<evidence type="ECO:0000256" key="2">
    <source>
        <dbReference type="ARBA" id="ARBA00006906"/>
    </source>
</evidence>
<evidence type="ECO:0000313" key="7">
    <source>
        <dbReference type="Proteomes" id="UP000631300"/>
    </source>
</evidence>
<dbReference type="GO" id="GO:0016829">
    <property type="term" value="F:lyase activity"/>
    <property type="evidence" value="ECO:0007669"/>
    <property type="project" value="UniProtKB-KW"/>
</dbReference>
<dbReference type="NCBIfam" id="TIGR01182">
    <property type="entry name" value="eda"/>
    <property type="match status" value="1"/>
</dbReference>
<organism evidence="6 7">
    <name type="scientific">Alteromonas halophila</name>
    <dbReference type="NCBI Taxonomy" id="516698"/>
    <lineage>
        <taxon>Bacteria</taxon>
        <taxon>Pseudomonadati</taxon>
        <taxon>Pseudomonadota</taxon>
        <taxon>Gammaproteobacteria</taxon>
        <taxon>Alteromonadales</taxon>
        <taxon>Alteromonadaceae</taxon>
        <taxon>Alteromonas/Salinimonas group</taxon>
        <taxon>Alteromonas</taxon>
    </lineage>
</organism>
<reference evidence="6" key="2">
    <citation type="submission" date="2020-09" db="EMBL/GenBank/DDBJ databases">
        <authorList>
            <person name="Sun Q."/>
            <person name="Kim S."/>
        </authorList>
    </citation>
    <scope>NUCLEOTIDE SEQUENCE</scope>
    <source>
        <strain evidence="6">KCTC 22164</strain>
    </source>
</reference>
<dbReference type="Pfam" id="PF01081">
    <property type="entry name" value="Aldolase"/>
    <property type="match status" value="1"/>
</dbReference>
<reference evidence="6" key="1">
    <citation type="journal article" date="2014" name="Int. J. Syst. Evol. Microbiol.">
        <title>Complete genome sequence of Corynebacterium casei LMG S-19264T (=DSM 44701T), isolated from a smear-ripened cheese.</title>
        <authorList>
            <consortium name="US DOE Joint Genome Institute (JGI-PGF)"/>
            <person name="Walter F."/>
            <person name="Albersmeier A."/>
            <person name="Kalinowski J."/>
            <person name="Ruckert C."/>
        </authorList>
    </citation>
    <scope>NUCLEOTIDE SEQUENCE</scope>
    <source>
        <strain evidence="6">KCTC 22164</strain>
    </source>
</reference>
<dbReference type="SUPFAM" id="SSF51569">
    <property type="entry name" value="Aldolase"/>
    <property type="match status" value="1"/>
</dbReference>
<protein>
    <submittedName>
        <fullName evidence="6">Ketohydroxyglutarate aldolase</fullName>
    </submittedName>
</protein>
<name>A0A918JJ23_9ALTE</name>
<dbReference type="EMBL" id="BMXP01000003">
    <property type="protein sequence ID" value="GGW82793.1"/>
    <property type="molecule type" value="Genomic_DNA"/>
</dbReference>
<dbReference type="PANTHER" id="PTHR30246">
    <property type="entry name" value="2-KETO-3-DEOXY-6-PHOSPHOGLUCONATE ALDOLASE"/>
    <property type="match status" value="1"/>
</dbReference>
<dbReference type="PANTHER" id="PTHR30246:SF1">
    <property type="entry name" value="2-DEHYDRO-3-DEOXY-6-PHOSPHOGALACTONATE ALDOLASE-RELATED"/>
    <property type="match status" value="1"/>
</dbReference>